<dbReference type="PROSITE" id="PS00463">
    <property type="entry name" value="ZN2_CY6_FUNGAL_1"/>
    <property type="match status" value="1"/>
</dbReference>
<reference evidence="5 6" key="1">
    <citation type="submission" date="2017-06" db="EMBL/GenBank/DDBJ databases">
        <title>Cmopartive genomic analysis of Ambrosia Fusariam Clade fungi.</title>
        <authorList>
            <person name="Stajich J.E."/>
            <person name="Carrillo J."/>
            <person name="Kijimoto T."/>
            <person name="Eskalen A."/>
            <person name="O'Donnell K."/>
            <person name="Kasson M."/>
        </authorList>
    </citation>
    <scope>NUCLEOTIDE SEQUENCE [LARGE SCALE GENOMIC DNA]</scope>
    <source>
        <strain evidence="5 6">NRRL 20438</strain>
    </source>
</reference>
<feature type="compositionally biased region" description="Polar residues" evidence="3">
    <location>
        <begin position="60"/>
        <end position="79"/>
    </location>
</feature>
<dbReference type="PROSITE" id="PS50048">
    <property type="entry name" value="ZN2_CY6_FUNGAL_2"/>
    <property type="match status" value="1"/>
</dbReference>
<dbReference type="SUPFAM" id="SSF57701">
    <property type="entry name" value="Zn2/Cys6 DNA-binding domain"/>
    <property type="match status" value="1"/>
</dbReference>
<dbReference type="InterPro" id="IPR001138">
    <property type="entry name" value="Zn2Cys6_DnaBD"/>
</dbReference>
<dbReference type="Gene3D" id="4.10.240.10">
    <property type="entry name" value="Zn(2)-C6 fungal-type DNA-binding domain"/>
    <property type="match status" value="1"/>
</dbReference>
<keyword evidence="1" id="KW-0479">Metal-binding</keyword>
<evidence type="ECO:0000313" key="5">
    <source>
        <dbReference type="EMBL" id="RSM16689.1"/>
    </source>
</evidence>
<keyword evidence="6" id="KW-1185">Reference proteome</keyword>
<dbReference type="SMART" id="SM00906">
    <property type="entry name" value="Fungal_trans"/>
    <property type="match status" value="1"/>
</dbReference>
<organism evidence="5 6">
    <name type="scientific">Fusarium ambrosium</name>
    <dbReference type="NCBI Taxonomy" id="131363"/>
    <lineage>
        <taxon>Eukaryota</taxon>
        <taxon>Fungi</taxon>
        <taxon>Dikarya</taxon>
        <taxon>Ascomycota</taxon>
        <taxon>Pezizomycotina</taxon>
        <taxon>Sordariomycetes</taxon>
        <taxon>Hypocreomycetidae</taxon>
        <taxon>Hypocreales</taxon>
        <taxon>Nectriaceae</taxon>
        <taxon>Fusarium</taxon>
        <taxon>Fusarium solani species complex</taxon>
    </lineage>
</organism>
<dbReference type="CDD" id="cd12148">
    <property type="entry name" value="fungal_TF_MHR"/>
    <property type="match status" value="1"/>
</dbReference>
<dbReference type="GO" id="GO:0000981">
    <property type="term" value="F:DNA-binding transcription factor activity, RNA polymerase II-specific"/>
    <property type="evidence" value="ECO:0007669"/>
    <property type="project" value="InterPro"/>
</dbReference>
<dbReference type="CDD" id="cd00067">
    <property type="entry name" value="GAL4"/>
    <property type="match status" value="1"/>
</dbReference>
<dbReference type="GO" id="GO:0006351">
    <property type="term" value="P:DNA-templated transcription"/>
    <property type="evidence" value="ECO:0007669"/>
    <property type="project" value="InterPro"/>
</dbReference>
<name>A0A428UQZ1_9HYPO</name>
<dbReference type="Pfam" id="PF00172">
    <property type="entry name" value="Zn_clus"/>
    <property type="match status" value="1"/>
</dbReference>
<dbReference type="InterPro" id="IPR052761">
    <property type="entry name" value="Fungal_Detox/Toxin_TFs"/>
</dbReference>
<dbReference type="SMART" id="SM00066">
    <property type="entry name" value="GAL4"/>
    <property type="match status" value="1"/>
</dbReference>
<dbReference type="GO" id="GO:0003677">
    <property type="term" value="F:DNA binding"/>
    <property type="evidence" value="ECO:0007669"/>
    <property type="project" value="InterPro"/>
</dbReference>
<evidence type="ECO:0000259" key="4">
    <source>
        <dbReference type="PROSITE" id="PS50048"/>
    </source>
</evidence>
<feature type="compositionally biased region" description="Basic and acidic residues" evidence="3">
    <location>
        <begin position="84"/>
        <end position="116"/>
    </location>
</feature>
<dbReference type="InterPro" id="IPR007219">
    <property type="entry name" value="XnlR_reg_dom"/>
</dbReference>
<dbReference type="Proteomes" id="UP000288429">
    <property type="component" value="Unassembled WGS sequence"/>
</dbReference>
<feature type="region of interest" description="Disordered" evidence="3">
    <location>
        <begin position="53"/>
        <end position="116"/>
    </location>
</feature>
<evidence type="ECO:0000256" key="3">
    <source>
        <dbReference type="SAM" id="MobiDB-lite"/>
    </source>
</evidence>
<dbReference type="GO" id="GO:0008270">
    <property type="term" value="F:zinc ion binding"/>
    <property type="evidence" value="ECO:0007669"/>
    <property type="project" value="InterPro"/>
</dbReference>
<protein>
    <recommendedName>
        <fullName evidence="4">Zn(2)-C6 fungal-type domain-containing protein</fullName>
    </recommendedName>
</protein>
<dbReference type="EMBL" id="NIZV01000043">
    <property type="protein sequence ID" value="RSM16689.1"/>
    <property type="molecule type" value="Genomic_DNA"/>
</dbReference>
<dbReference type="AlphaFoldDB" id="A0A428UQZ1"/>
<gene>
    <name evidence="5" type="ORF">CDV31_004461</name>
</gene>
<feature type="domain" description="Zn(2)-C6 fungal-type" evidence="4">
    <location>
        <begin position="10"/>
        <end position="42"/>
    </location>
</feature>
<accession>A0A428UQZ1</accession>
<proteinExistence type="predicted"/>
<evidence type="ECO:0000256" key="1">
    <source>
        <dbReference type="ARBA" id="ARBA00022723"/>
    </source>
</evidence>
<evidence type="ECO:0000256" key="2">
    <source>
        <dbReference type="ARBA" id="ARBA00023242"/>
    </source>
</evidence>
<dbReference type="InterPro" id="IPR036864">
    <property type="entry name" value="Zn2-C6_fun-type_DNA-bd_sf"/>
</dbReference>
<dbReference type="Pfam" id="PF04082">
    <property type="entry name" value="Fungal_trans"/>
    <property type="match status" value="1"/>
</dbReference>
<keyword evidence="2" id="KW-0539">Nucleus</keyword>
<sequence length="453" mass="51244">MQRRHRSTVACQECRGRKVRCTVTVTGIPCMRCAQDDIECIVQDGLHTLNARSRSVRSGGESNSSRASPSLPESITRQLASVPDVHRSDSMAEGHNDAAYHSDPGRQRDIEEERSGAELSYAATGQGNGNSDCIFYLGEQPGATSVIDVCSHPQQPIQRHILLRPTPPVTISQQDSDYLKQKGVFNLPQQSSHVGILQNLHEPVYVSLSDLLLFWSMASVAVNFVPSTVWQLEGFGSCKEMKATAYEHAKCVYNNGGVIHQEHLLQSALLLSFWHSDRDRLSQPWYWSGVAVSLCQIIGLHRNPDSVRLNPVINPHRRRMWRRLWGGCLFRDRWLSLTLGRPMRIRLCDCDMPFPTVEDLLGDVTDIPSSLRDAYLPQDLDRLAKYWPVLLQLSRLLGDVTTLCYEQNNSTPTLEQCECLEAELSQHCIPEGNNGEESQLERFYYYHAQLHYQ</sequence>
<comment type="caution">
    <text evidence="5">The sequence shown here is derived from an EMBL/GenBank/DDBJ whole genome shotgun (WGS) entry which is preliminary data.</text>
</comment>
<evidence type="ECO:0000313" key="6">
    <source>
        <dbReference type="Proteomes" id="UP000288429"/>
    </source>
</evidence>
<dbReference type="PANTHER" id="PTHR47425">
    <property type="entry name" value="FARB-RELATED"/>
    <property type="match status" value="1"/>
</dbReference>
<dbReference type="PANTHER" id="PTHR47425:SF3">
    <property type="entry name" value="ZN(II)2CYS6 TRANSCRIPTION FACTOR (EUROFUNG)"/>
    <property type="match status" value="1"/>
</dbReference>